<gene>
    <name evidence="1" type="ORF">M408DRAFT_12930</name>
</gene>
<reference evidence="1 2" key="1">
    <citation type="submission" date="2014-04" db="EMBL/GenBank/DDBJ databases">
        <authorList>
            <consortium name="DOE Joint Genome Institute"/>
            <person name="Kuo A."/>
            <person name="Zuccaro A."/>
            <person name="Kohler A."/>
            <person name="Nagy L.G."/>
            <person name="Floudas D."/>
            <person name="Copeland A."/>
            <person name="Barry K.W."/>
            <person name="Cichocki N."/>
            <person name="Veneault-Fourrey C."/>
            <person name="LaButti K."/>
            <person name="Lindquist E.A."/>
            <person name="Lipzen A."/>
            <person name="Lundell T."/>
            <person name="Morin E."/>
            <person name="Murat C."/>
            <person name="Sun H."/>
            <person name="Tunlid A."/>
            <person name="Henrissat B."/>
            <person name="Grigoriev I.V."/>
            <person name="Hibbett D.S."/>
            <person name="Martin F."/>
            <person name="Nordberg H.P."/>
            <person name="Cantor M.N."/>
            <person name="Hua S.X."/>
        </authorList>
    </citation>
    <scope>NUCLEOTIDE SEQUENCE [LARGE SCALE GENOMIC DNA]</scope>
    <source>
        <strain evidence="1 2">MAFF 305830</strain>
    </source>
</reference>
<dbReference type="HOGENOM" id="CLU_1220332_0_0_1"/>
<reference evidence="2" key="2">
    <citation type="submission" date="2015-01" db="EMBL/GenBank/DDBJ databases">
        <title>Evolutionary Origins and Diversification of the Mycorrhizal Mutualists.</title>
        <authorList>
            <consortium name="DOE Joint Genome Institute"/>
            <consortium name="Mycorrhizal Genomics Consortium"/>
            <person name="Kohler A."/>
            <person name="Kuo A."/>
            <person name="Nagy L.G."/>
            <person name="Floudas D."/>
            <person name="Copeland A."/>
            <person name="Barry K.W."/>
            <person name="Cichocki N."/>
            <person name="Veneault-Fourrey C."/>
            <person name="LaButti K."/>
            <person name="Lindquist E.A."/>
            <person name="Lipzen A."/>
            <person name="Lundell T."/>
            <person name="Morin E."/>
            <person name="Murat C."/>
            <person name="Riley R."/>
            <person name="Ohm R."/>
            <person name="Sun H."/>
            <person name="Tunlid A."/>
            <person name="Henrissat B."/>
            <person name="Grigoriev I.V."/>
            <person name="Hibbett D.S."/>
            <person name="Martin F."/>
        </authorList>
    </citation>
    <scope>NUCLEOTIDE SEQUENCE [LARGE SCALE GENOMIC DNA]</scope>
    <source>
        <strain evidence="2">MAFF 305830</strain>
    </source>
</reference>
<sequence>MLNVECYEGGSHQRRDDTLSIEDPIIAAPLHTLCLDGTDFTKKLLCARPIQRLCLDSFTRRIRAKRTQTLHFDITQSPGELTYLFLIDLLQWLPMAIEQDPEPYRNLRFVGTVIGVECDDEKAFDEMESLSSLDNLETLEVNGFRLSSDPNRFTIEDENRKFKPKFRFFALLQTRHPLLRRVLLTFRNPNGVTRTGESFLWEKSRLWNSRRVPYLEYWDIICNRLESPLLVYQTV</sequence>
<evidence type="ECO:0000313" key="2">
    <source>
        <dbReference type="Proteomes" id="UP000054097"/>
    </source>
</evidence>
<name>A0A0C3AMY7_SERVB</name>
<dbReference type="AlphaFoldDB" id="A0A0C3AMY7"/>
<evidence type="ECO:0000313" key="1">
    <source>
        <dbReference type="EMBL" id="KIM20611.1"/>
    </source>
</evidence>
<organism evidence="1 2">
    <name type="scientific">Serendipita vermifera MAFF 305830</name>
    <dbReference type="NCBI Taxonomy" id="933852"/>
    <lineage>
        <taxon>Eukaryota</taxon>
        <taxon>Fungi</taxon>
        <taxon>Dikarya</taxon>
        <taxon>Basidiomycota</taxon>
        <taxon>Agaricomycotina</taxon>
        <taxon>Agaricomycetes</taxon>
        <taxon>Sebacinales</taxon>
        <taxon>Serendipitaceae</taxon>
        <taxon>Serendipita</taxon>
    </lineage>
</organism>
<proteinExistence type="predicted"/>
<dbReference type="Proteomes" id="UP000054097">
    <property type="component" value="Unassembled WGS sequence"/>
</dbReference>
<dbReference type="EMBL" id="KN824418">
    <property type="protein sequence ID" value="KIM20611.1"/>
    <property type="molecule type" value="Genomic_DNA"/>
</dbReference>
<keyword evidence="2" id="KW-1185">Reference proteome</keyword>
<protein>
    <submittedName>
        <fullName evidence="1">Uncharacterized protein</fullName>
    </submittedName>
</protein>
<accession>A0A0C3AMY7</accession>